<evidence type="ECO:0000313" key="1">
    <source>
        <dbReference type="EMBL" id="CAI0465157.1"/>
    </source>
</evidence>
<protein>
    <submittedName>
        <fullName evidence="1">Uncharacterized protein</fullName>
    </submittedName>
</protein>
<keyword evidence="2" id="KW-1185">Reference proteome</keyword>
<sequence>MEQSKNISRVGQSVKAILFRPFGKQYQWGSIPLDSGINYNIPSQSLAQQPKVFRGTYFSSLCHYLGLATQQSPRGNSNHLIIRHKLRGLLP</sequence>
<accession>A0AAV0P1Z1</accession>
<comment type="caution">
    <text evidence="1">The sequence shown here is derived from an EMBL/GenBank/DDBJ whole genome shotgun (WGS) entry which is preliminary data.</text>
</comment>
<reference evidence="1" key="1">
    <citation type="submission" date="2022-08" db="EMBL/GenBank/DDBJ databases">
        <authorList>
            <person name="Gutierrez-Valencia J."/>
        </authorList>
    </citation>
    <scope>NUCLEOTIDE SEQUENCE</scope>
</reference>
<dbReference type="EMBL" id="CAMGYJ010000008">
    <property type="protein sequence ID" value="CAI0465157.1"/>
    <property type="molecule type" value="Genomic_DNA"/>
</dbReference>
<dbReference type="Proteomes" id="UP001154282">
    <property type="component" value="Unassembled WGS sequence"/>
</dbReference>
<dbReference type="AlphaFoldDB" id="A0AAV0P1Z1"/>
<gene>
    <name evidence="1" type="ORF">LITE_LOCUS36478</name>
</gene>
<organism evidence="1 2">
    <name type="scientific">Linum tenue</name>
    <dbReference type="NCBI Taxonomy" id="586396"/>
    <lineage>
        <taxon>Eukaryota</taxon>
        <taxon>Viridiplantae</taxon>
        <taxon>Streptophyta</taxon>
        <taxon>Embryophyta</taxon>
        <taxon>Tracheophyta</taxon>
        <taxon>Spermatophyta</taxon>
        <taxon>Magnoliopsida</taxon>
        <taxon>eudicotyledons</taxon>
        <taxon>Gunneridae</taxon>
        <taxon>Pentapetalae</taxon>
        <taxon>rosids</taxon>
        <taxon>fabids</taxon>
        <taxon>Malpighiales</taxon>
        <taxon>Linaceae</taxon>
        <taxon>Linum</taxon>
    </lineage>
</organism>
<proteinExistence type="predicted"/>
<evidence type="ECO:0000313" key="2">
    <source>
        <dbReference type="Proteomes" id="UP001154282"/>
    </source>
</evidence>
<name>A0AAV0P1Z1_9ROSI</name>